<dbReference type="AlphaFoldDB" id="A0A0C9WAQ6"/>
<dbReference type="EMBL" id="KN839874">
    <property type="protein sequence ID" value="KIJ60302.1"/>
    <property type="molecule type" value="Genomic_DNA"/>
</dbReference>
<reference evidence="4 5" key="1">
    <citation type="submission" date="2014-04" db="EMBL/GenBank/DDBJ databases">
        <title>Evolutionary Origins and Diversification of the Mycorrhizal Mutualists.</title>
        <authorList>
            <consortium name="DOE Joint Genome Institute"/>
            <consortium name="Mycorrhizal Genomics Consortium"/>
            <person name="Kohler A."/>
            <person name="Kuo A."/>
            <person name="Nagy L.G."/>
            <person name="Floudas D."/>
            <person name="Copeland A."/>
            <person name="Barry K.W."/>
            <person name="Cichocki N."/>
            <person name="Veneault-Fourrey C."/>
            <person name="LaButti K."/>
            <person name="Lindquist E.A."/>
            <person name="Lipzen A."/>
            <person name="Lundell T."/>
            <person name="Morin E."/>
            <person name="Murat C."/>
            <person name="Riley R."/>
            <person name="Ohm R."/>
            <person name="Sun H."/>
            <person name="Tunlid A."/>
            <person name="Henrissat B."/>
            <person name="Grigoriev I.V."/>
            <person name="Hibbett D.S."/>
            <person name="Martin F."/>
        </authorList>
    </citation>
    <scope>NUCLEOTIDE SEQUENCE [LARGE SCALE GENOMIC DNA]</scope>
    <source>
        <strain evidence="4 5">MD-312</strain>
    </source>
</reference>
<dbReference type="GO" id="GO:0005737">
    <property type="term" value="C:cytoplasm"/>
    <property type="evidence" value="ECO:0007669"/>
    <property type="project" value="TreeGrafter"/>
</dbReference>
<evidence type="ECO:0000256" key="2">
    <source>
        <dbReference type="ARBA" id="ARBA00022840"/>
    </source>
</evidence>
<dbReference type="OrthoDB" id="27435at2759"/>
<sequence length="154" mass="16526">KLREAVEWPLLHPEAFERLGVRPPKGLLLYGPPGCSKTVLARACATESGVNFVAVKGPELLNKYLGESERAVCGILRQARAAPLPIIFLVRCLASLAHIHLRDEIDALGTSRTADLDGGGASSHEDVLTSLLNETDGIKELVGVMTIAHTNRPD</sequence>
<evidence type="ECO:0000256" key="1">
    <source>
        <dbReference type="ARBA" id="ARBA00022741"/>
    </source>
</evidence>
<dbReference type="PANTHER" id="PTHR23077:SF27">
    <property type="entry name" value="ATPASE FAMILY GENE 2 PROTEIN HOMOLOG A"/>
    <property type="match status" value="1"/>
</dbReference>
<name>A0A0C9WAQ6_9AGAM</name>
<keyword evidence="2" id="KW-0067">ATP-binding</keyword>
<evidence type="ECO:0000259" key="3">
    <source>
        <dbReference type="Pfam" id="PF00004"/>
    </source>
</evidence>
<dbReference type="Proteomes" id="UP000053820">
    <property type="component" value="Unassembled WGS sequence"/>
</dbReference>
<feature type="non-terminal residue" evidence="4">
    <location>
        <position position="154"/>
    </location>
</feature>
<dbReference type="Pfam" id="PF00004">
    <property type="entry name" value="AAA"/>
    <property type="match status" value="1"/>
</dbReference>
<dbReference type="Gene3D" id="3.40.50.300">
    <property type="entry name" value="P-loop containing nucleotide triphosphate hydrolases"/>
    <property type="match status" value="1"/>
</dbReference>
<dbReference type="InterPro" id="IPR050168">
    <property type="entry name" value="AAA_ATPase_domain"/>
</dbReference>
<evidence type="ECO:0000313" key="5">
    <source>
        <dbReference type="Proteomes" id="UP000053820"/>
    </source>
</evidence>
<evidence type="ECO:0000313" key="4">
    <source>
        <dbReference type="EMBL" id="KIJ60302.1"/>
    </source>
</evidence>
<keyword evidence="1" id="KW-0547">Nucleotide-binding</keyword>
<dbReference type="GO" id="GO:0005524">
    <property type="term" value="F:ATP binding"/>
    <property type="evidence" value="ECO:0007669"/>
    <property type="project" value="UniProtKB-KW"/>
</dbReference>
<dbReference type="GO" id="GO:0016887">
    <property type="term" value="F:ATP hydrolysis activity"/>
    <property type="evidence" value="ECO:0007669"/>
    <property type="project" value="InterPro"/>
</dbReference>
<gene>
    <name evidence="4" type="ORF">HYDPIDRAFT_63938</name>
</gene>
<feature type="non-terminal residue" evidence="4">
    <location>
        <position position="1"/>
    </location>
</feature>
<accession>A0A0C9WAQ6</accession>
<protein>
    <recommendedName>
        <fullName evidence="3">ATPase AAA-type core domain-containing protein</fullName>
    </recommendedName>
</protein>
<keyword evidence="5" id="KW-1185">Reference proteome</keyword>
<dbReference type="InterPro" id="IPR027417">
    <property type="entry name" value="P-loop_NTPase"/>
</dbReference>
<proteinExistence type="predicted"/>
<dbReference type="InterPro" id="IPR003959">
    <property type="entry name" value="ATPase_AAA_core"/>
</dbReference>
<dbReference type="HOGENOM" id="CLU_000688_21_3_1"/>
<organism evidence="4 5">
    <name type="scientific">Hydnomerulius pinastri MD-312</name>
    <dbReference type="NCBI Taxonomy" id="994086"/>
    <lineage>
        <taxon>Eukaryota</taxon>
        <taxon>Fungi</taxon>
        <taxon>Dikarya</taxon>
        <taxon>Basidiomycota</taxon>
        <taxon>Agaricomycotina</taxon>
        <taxon>Agaricomycetes</taxon>
        <taxon>Agaricomycetidae</taxon>
        <taxon>Boletales</taxon>
        <taxon>Boletales incertae sedis</taxon>
        <taxon>Leucogyrophana</taxon>
    </lineage>
</organism>
<feature type="domain" description="ATPase AAA-type core" evidence="3">
    <location>
        <begin position="27"/>
        <end position="154"/>
    </location>
</feature>
<dbReference type="SUPFAM" id="SSF52540">
    <property type="entry name" value="P-loop containing nucleoside triphosphate hydrolases"/>
    <property type="match status" value="1"/>
</dbReference>
<dbReference type="PANTHER" id="PTHR23077">
    <property type="entry name" value="AAA-FAMILY ATPASE"/>
    <property type="match status" value="1"/>
</dbReference>